<gene>
    <name evidence="1" type="ORF">SAMN02745124_03678</name>
</gene>
<dbReference type="OrthoDB" id="9255821at2"/>
<reference evidence="1 2" key="1">
    <citation type="submission" date="2016-11" db="EMBL/GenBank/DDBJ databases">
        <authorList>
            <person name="Jaros S."/>
            <person name="Januszkiewicz K."/>
            <person name="Wedrychowicz H."/>
        </authorList>
    </citation>
    <scope>NUCLEOTIDE SEQUENCE [LARGE SCALE GENOMIC DNA]</scope>
    <source>
        <strain evidence="1 2">DSM 9705</strain>
    </source>
</reference>
<dbReference type="EMBL" id="FQXS01000029">
    <property type="protein sequence ID" value="SHI07625.1"/>
    <property type="molecule type" value="Genomic_DNA"/>
</dbReference>
<sequence>MSKTAILIVNGPSDTPYGTWIEMCLSKIVQYTDPAGHHVFLWNNNTHDIELTKRLQGYRNLTLVQYEQSQKLTHFHREPLQRLYQCALREGLGNEDYVFTLDNDSFPIKTGWLPYITSQLNEKTVLAGVWRDELKKGIKPYVHPSGLCISVDYIKSRDLRFDTIQNGEFDASDTLSHFTDQARADERTIFKLRRSNKNNYHRLLGGIYGDTIYHHGAGSRNSFKLWDERHLSNLKPIRNRNRLARDVMTKMLFLHYDTYIAWLRNGKAEDKRVKRLFQVLNWQMRIKQYVPGLR</sequence>
<protein>
    <recommendedName>
        <fullName evidence="3">Glycosyl transferase family 2</fullName>
    </recommendedName>
</protein>
<name>A0A1M5Y6C4_9BACT</name>
<dbReference type="Proteomes" id="UP000184139">
    <property type="component" value="Unassembled WGS sequence"/>
</dbReference>
<evidence type="ECO:0008006" key="3">
    <source>
        <dbReference type="Google" id="ProtNLM"/>
    </source>
</evidence>
<accession>A0A1M5Y6C4</accession>
<organism evidence="1 2">
    <name type="scientific">Desulfofustis glycolicus DSM 9705</name>
    <dbReference type="NCBI Taxonomy" id="1121409"/>
    <lineage>
        <taxon>Bacteria</taxon>
        <taxon>Pseudomonadati</taxon>
        <taxon>Thermodesulfobacteriota</taxon>
        <taxon>Desulfobulbia</taxon>
        <taxon>Desulfobulbales</taxon>
        <taxon>Desulfocapsaceae</taxon>
        <taxon>Desulfofustis</taxon>
    </lineage>
</organism>
<keyword evidence="2" id="KW-1185">Reference proteome</keyword>
<evidence type="ECO:0000313" key="2">
    <source>
        <dbReference type="Proteomes" id="UP000184139"/>
    </source>
</evidence>
<evidence type="ECO:0000313" key="1">
    <source>
        <dbReference type="EMBL" id="SHI07625.1"/>
    </source>
</evidence>
<proteinExistence type="predicted"/>
<dbReference type="AlphaFoldDB" id="A0A1M5Y6C4"/>
<dbReference type="RefSeq" id="WP_073378386.1">
    <property type="nucleotide sequence ID" value="NZ_FQXS01000029.1"/>
</dbReference>